<keyword evidence="5" id="KW-0998">Cell outer membrane</keyword>
<comment type="similarity">
    <text evidence="2">Belongs to the SusD family.</text>
</comment>
<dbReference type="InterPro" id="IPR012944">
    <property type="entry name" value="SusD_RagB_dom"/>
</dbReference>
<accession>A0ABR7Y6N6</accession>
<feature type="domain" description="SusD-like N-terminal" evidence="7">
    <location>
        <begin position="28"/>
        <end position="207"/>
    </location>
</feature>
<name>A0ABR7Y6N6_9SPHI</name>
<reference evidence="8 9" key="1">
    <citation type="submission" date="2020-08" db="EMBL/GenBank/DDBJ databases">
        <title>Sphingobacterium sp. DN00404 isolated from aquaculture water.</title>
        <authorList>
            <person name="Zhang M."/>
        </authorList>
    </citation>
    <scope>NUCLEOTIDE SEQUENCE [LARGE SCALE GENOMIC DNA]</scope>
    <source>
        <strain evidence="8 9">KCTC 32294</strain>
    </source>
</reference>
<evidence type="ECO:0000259" key="6">
    <source>
        <dbReference type="Pfam" id="PF07980"/>
    </source>
</evidence>
<comment type="caution">
    <text evidence="8">The sequence shown here is derived from an EMBL/GenBank/DDBJ whole genome shotgun (WGS) entry which is preliminary data.</text>
</comment>
<dbReference type="RefSeq" id="WP_190310119.1">
    <property type="nucleotide sequence ID" value="NZ_JACNYK010000004.1"/>
</dbReference>
<evidence type="ECO:0000313" key="8">
    <source>
        <dbReference type="EMBL" id="MBD1426976.1"/>
    </source>
</evidence>
<dbReference type="SUPFAM" id="SSF48452">
    <property type="entry name" value="TPR-like"/>
    <property type="match status" value="1"/>
</dbReference>
<dbReference type="Pfam" id="PF07980">
    <property type="entry name" value="SusD_RagB"/>
    <property type="match status" value="1"/>
</dbReference>
<dbReference type="EMBL" id="JACNYK010000004">
    <property type="protein sequence ID" value="MBD1426976.1"/>
    <property type="molecule type" value="Genomic_DNA"/>
</dbReference>
<keyword evidence="4" id="KW-0472">Membrane</keyword>
<dbReference type="InterPro" id="IPR011990">
    <property type="entry name" value="TPR-like_helical_dom_sf"/>
</dbReference>
<evidence type="ECO:0000259" key="7">
    <source>
        <dbReference type="Pfam" id="PF14322"/>
    </source>
</evidence>
<evidence type="ECO:0000256" key="2">
    <source>
        <dbReference type="ARBA" id="ARBA00006275"/>
    </source>
</evidence>
<protein>
    <submittedName>
        <fullName evidence="8">RagB/SusD family nutrient uptake outer membrane protein</fullName>
    </submittedName>
</protein>
<feature type="domain" description="RagB/SusD" evidence="6">
    <location>
        <begin position="341"/>
        <end position="462"/>
    </location>
</feature>
<dbReference type="PROSITE" id="PS51257">
    <property type="entry name" value="PROKAR_LIPOPROTEIN"/>
    <property type="match status" value="1"/>
</dbReference>
<dbReference type="CDD" id="cd08977">
    <property type="entry name" value="SusD"/>
    <property type="match status" value="1"/>
</dbReference>
<dbReference type="InterPro" id="IPR033985">
    <property type="entry name" value="SusD-like_N"/>
</dbReference>
<evidence type="ECO:0000256" key="3">
    <source>
        <dbReference type="ARBA" id="ARBA00022729"/>
    </source>
</evidence>
<dbReference type="Pfam" id="PF14322">
    <property type="entry name" value="SusD-like_3"/>
    <property type="match status" value="1"/>
</dbReference>
<sequence>MKISKYIPLVLLIFATSSCDSLLQEDLYSELDDNYANSPEGLQSLLTSAYGNAQLRNYEYFFTSGMTSGENWNEYGAIEANFTPLCNFTWDSNHPYFSGIWTRLYSVIRDVNIILKNADPANDTQLIAEAKFLRGISYYWLHDWFGRLPLYKSPDDDYLQSRVTEEQTVAFIEQDLLEAADILPVKQSVYGKATKGAALSFLAKLYLNTKRWQECADITGEIIELQEYSLFSDYAKLFLIENEGNAELIWTIQSTPQLGNPFVANTFPTDYPHLPNQTIYASQVYLFDDFVNSFAANDKRRELIITSYTNTNGVFVQLLGNNRSYPGKYEFDKDAIGASYGNDVPVLRYADVLISRAEALNELNGPNAESIDLLNQVRQRALPASLQLGDFSKETLREQIFKERTWEFWYEQARRSDQVRQGIFISEANRRGKTAAKAHHVLFPIPQTEIDANPNLEQNDGY</sequence>
<proteinExistence type="inferred from homology"/>
<evidence type="ECO:0000256" key="4">
    <source>
        <dbReference type="ARBA" id="ARBA00023136"/>
    </source>
</evidence>
<keyword evidence="3" id="KW-0732">Signal</keyword>
<organism evidence="8 9">
    <name type="scientific">Sphingobacterium arenae</name>
    <dbReference type="NCBI Taxonomy" id="1280598"/>
    <lineage>
        <taxon>Bacteria</taxon>
        <taxon>Pseudomonadati</taxon>
        <taxon>Bacteroidota</taxon>
        <taxon>Sphingobacteriia</taxon>
        <taxon>Sphingobacteriales</taxon>
        <taxon>Sphingobacteriaceae</taxon>
        <taxon>Sphingobacterium</taxon>
    </lineage>
</organism>
<dbReference type="Gene3D" id="1.25.40.390">
    <property type="match status" value="1"/>
</dbReference>
<comment type="subcellular location">
    <subcellularLocation>
        <location evidence="1">Cell outer membrane</location>
    </subcellularLocation>
</comment>
<evidence type="ECO:0000256" key="1">
    <source>
        <dbReference type="ARBA" id="ARBA00004442"/>
    </source>
</evidence>
<keyword evidence="9" id="KW-1185">Reference proteome</keyword>
<evidence type="ECO:0000256" key="5">
    <source>
        <dbReference type="ARBA" id="ARBA00023237"/>
    </source>
</evidence>
<dbReference type="Proteomes" id="UP000606494">
    <property type="component" value="Unassembled WGS sequence"/>
</dbReference>
<gene>
    <name evidence="8" type="ORF">H8B17_15445</name>
</gene>
<evidence type="ECO:0000313" key="9">
    <source>
        <dbReference type="Proteomes" id="UP000606494"/>
    </source>
</evidence>